<sequence length="201" mass="21113">MSKAAIKQAATKAKKSIAQAVAPAVEEIAIRDAHTAHTAGYLTAIQYVKNFLTNQAKSFGDAINELHSHEQTQMANLRLGIDRELAKRRVKLNGREIRTQITERGPLILLSPPIDEAIAAAARIAAAAPQADAQSKPAPAPKAKRAIKKPAVPPAVKATDAPVAQPKRRGRPPKTIAAPSLAPVATAAAPKKVPRAVGAPQ</sequence>
<feature type="compositionally biased region" description="Low complexity" evidence="1">
    <location>
        <begin position="177"/>
        <end position="201"/>
    </location>
</feature>
<proteinExistence type="predicted"/>
<protein>
    <submittedName>
        <fullName evidence="2">Uncharacterized protein</fullName>
    </submittedName>
</protein>
<evidence type="ECO:0000313" key="2">
    <source>
        <dbReference type="EMBL" id="RKP44663.1"/>
    </source>
</evidence>
<reference evidence="2 3" key="1">
    <citation type="submission" date="2018-10" db="EMBL/GenBank/DDBJ databases">
        <title>Robbsia sp. DHC34, isolated from soil.</title>
        <authorList>
            <person name="Gao Z.-H."/>
            <person name="Qiu L.-H."/>
        </authorList>
    </citation>
    <scope>NUCLEOTIDE SEQUENCE [LARGE SCALE GENOMIC DNA]</scope>
    <source>
        <strain evidence="2 3">DHC34</strain>
    </source>
</reference>
<dbReference type="AlphaFoldDB" id="A0A494XAQ1"/>
<dbReference type="Proteomes" id="UP000270342">
    <property type="component" value="Unassembled WGS sequence"/>
</dbReference>
<feature type="compositionally biased region" description="Low complexity" evidence="1">
    <location>
        <begin position="154"/>
        <end position="164"/>
    </location>
</feature>
<feature type="region of interest" description="Disordered" evidence="1">
    <location>
        <begin position="129"/>
        <end position="201"/>
    </location>
</feature>
<gene>
    <name evidence="2" type="ORF">D7S86_26905</name>
</gene>
<organism evidence="2 3">
    <name type="scientific">Pararobbsia silviterrae</name>
    <dbReference type="NCBI Taxonomy" id="1792498"/>
    <lineage>
        <taxon>Bacteria</taxon>
        <taxon>Pseudomonadati</taxon>
        <taxon>Pseudomonadota</taxon>
        <taxon>Betaproteobacteria</taxon>
        <taxon>Burkholderiales</taxon>
        <taxon>Burkholderiaceae</taxon>
        <taxon>Pararobbsia</taxon>
    </lineage>
</organism>
<evidence type="ECO:0000313" key="3">
    <source>
        <dbReference type="Proteomes" id="UP000270342"/>
    </source>
</evidence>
<name>A0A494XAQ1_9BURK</name>
<dbReference type="EMBL" id="RBZU01000019">
    <property type="protein sequence ID" value="RKP44663.1"/>
    <property type="molecule type" value="Genomic_DNA"/>
</dbReference>
<evidence type="ECO:0000256" key="1">
    <source>
        <dbReference type="SAM" id="MobiDB-lite"/>
    </source>
</evidence>
<accession>A0A494XAQ1</accession>
<comment type="caution">
    <text evidence="2">The sequence shown here is derived from an EMBL/GenBank/DDBJ whole genome shotgun (WGS) entry which is preliminary data.</text>
</comment>
<keyword evidence="3" id="KW-1185">Reference proteome</keyword>